<organism evidence="18 19">
    <name type="scientific">Alcaligenes endophyticus</name>
    <dbReference type="NCBI Taxonomy" id="1929088"/>
    <lineage>
        <taxon>Bacteria</taxon>
        <taxon>Pseudomonadati</taxon>
        <taxon>Pseudomonadota</taxon>
        <taxon>Betaproteobacteria</taxon>
        <taxon>Burkholderiales</taxon>
        <taxon>Alcaligenaceae</taxon>
        <taxon>Alcaligenes</taxon>
    </lineage>
</organism>
<evidence type="ECO:0000256" key="11">
    <source>
        <dbReference type="ARBA" id="ARBA00034617"/>
    </source>
</evidence>
<dbReference type="InterPro" id="IPR027417">
    <property type="entry name" value="P-loop_NTPase"/>
</dbReference>
<evidence type="ECO:0000256" key="10">
    <source>
        <dbReference type="ARBA" id="ARBA00023235"/>
    </source>
</evidence>
<comment type="caution">
    <text evidence="18">The sequence shown here is derived from an EMBL/GenBank/DDBJ whole genome shotgun (WGS) entry which is preliminary data.</text>
</comment>
<evidence type="ECO:0000256" key="12">
    <source>
        <dbReference type="ARBA" id="ARBA00034808"/>
    </source>
</evidence>
<sequence length="1107" mass="123690">MKQPSDSQARAQAIDPRYSYLVQAPAGSGKTELLTDRILALLALAERPEEIVAITFTRKAAAEMHARVLEKLASAQLGRPPESYKVRSWELACAAMQRNREMGWDLLDFPGRLSIRTIDALCAHLVHGMPWVTGLGGMPAIATDARAHYEAAAQACLDMVETEPAVARFLEHMDVNIKPAQQVLADMLASRDQWQALLAGADNMAVLGDSLERVVVQQLERVSSVMPFGWWTELAEPLRFAAQILNDDTSRCLLDWDGAEFEAELDALPYWQALAAALLTSTGGLRKRVDARQGFPPKTPQKERIMQWLATYSGNEPWINLLAQVAHLPQGYSAEQAEILSNLIDVLWLASAQLKLRFAQEAEVDFTEIAQRALMALGTADEPGDLLLSMDKAIRHLLVDEFQDTSHSQVLLLERLTSGWEPGDGRSLFLVGDPMQSIYRFRKAEVGLFLQVSQAGCLGSVPLINLQLSNNFRSHPMLVDWVNKAGSHLFASQADPLMGAVSYAPSVPFNEGEDEKRTHFHPAWHYREQEEPYTEPAALLAQQQSRECVLALVKDALARYPDSAHPVAILVRTRSNLRGLVRLLQEQNIPCRAVELESLAQRPVVVDLVQLIGALAHPGDRLAYLALLRSPLCGLSLHSLHRLCADHPNAVLPELLAQAQQHDYEPEQWLRVQHAAQVLLDTSNRSGQFPFATWVQECWRRLGGERAYSSVTDLADAEQVFRLLEDLCPYGPPDQAELALRISKLYATPQNKGASVEVMTIHKSKGLEFESVILYGLHHISTADRDPLIRIEHSAESLILGPLAHRGTEQRDPIARFLAEREKYRSEQEVRRLIYVALTRARQELHLCAELSLKADSSVQAPDGRSLLSRLWPALDALPPPQWESLSKREPTPQQAQVNARAQGVLRRLAVAEFAAVQVPHASTAVDHQSWQWSAEQGAERAMGEVAHAWLERIGKEGVEQWDAARLATTMNVMNLQLRRAGVPSLQLSRATQEVHDTLLATLNSQQGQWLLGLTKAHREWSLLDGSGRVSIIDLAISREDHWLVVDYKTSVPHEGESTQDFITRMQMRYSEQLERYCRQVSGLDGRPAKAALYFPRVDLWLPHQTV</sequence>
<dbReference type="PANTHER" id="PTHR11070:SF2">
    <property type="entry name" value="ATP-DEPENDENT DNA HELICASE SRS2"/>
    <property type="match status" value="1"/>
</dbReference>
<keyword evidence="6" id="KW-0269">Exonuclease</keyword>
<feature type="binding site" evidence="15">
    <location>
        <begin position="24"/>
        <end position="31"/>
    </location>
    <ligand>
        <name>ATP</name>
        <dbReference type="ChEBI" id="CHEBI:30616"/>
    </ligand>
</feature>
<evidence type="ECO:0000256" key="13">
    <source>
        <dbReference type="ARBA" id="ARBA00034923"/>
    </source>
</evidence>
<dbReference type="Gene3D" id="1.10.486.10">
    <property type="entry name" value="PCRA, domain 4"/>
    <property type="match status" value="1"/>
</dbReference>
<dbReference type="PROSITE" id="PS51198">
    <property type="entry name" value="UVRD_HELICASE_ATP_BIND"/>
    <property type="match status" value="1"/>
</dbReference>
<keyword evidence="7 15" id="KW-0067">ATP-binding</keyword>
<dbReference type="Gene3D" id="3.40.50.300">
    <property type="entry name" value="P-loop containing nucleotide triphosphate hydrolases"/>
    <property type="match status" value="4"/>
</dbReference>
<evidence type="ECO:0000256" key="1">
    <source>
        <dbReference type="ARBA" id="ARBA00022722"/>
    </source>
</evidence>
<evidence type="ECO:0000256" key="5">
    <source>
        <dbReference type="ARBA" id="ARBA00022806"/>
    </source>
</evidence>
<keyword evidence="1" id="KW-0540">Nuclease</keyword>
<dbReference type="InterPro" id="IPR011604">
    <property type="entry name" value="PDDEXK-like_dom_sf"/>
</dbReference>
<accession>A0ABT8EMT4</accession>
<keyword evidence="3" id="KW-0227">DNA damage</keyword>
<keyword evidence="5 15" id="KW-0347">Helicase</keyword>
<keyword evidence="8" id="KW-0238">DNA-binding</keyword>
<keyword evidence="9" id="KW-0234">DNA repair</keyword>
<reference evidence="18" key="1">
    <citation type="submission" date="2021-11" db="EMBL/GenBank/DDBJ databases">
        <title>Draft genome sequence of Alcaligenes endophyticus type strain CCUG 75668T.</title>
        <authorList>
            <person name="Salva-Serra F."/>
            <person name="Duran R.E."/>
            <person name="Seeger M."/>
            <person name="Moore E.R.B."/>
            <person name="Jaen-Luchoro D."/>
        </authorList>
    </citation>
    <scope>NUCLEOTIDE SEQUENCE</scope>
    <source>
        <strain evidence="18">CCUG 75668</strain>
    </source>
</reference>
<dbReference type="Gene3D" id="3.90.320.10">
    <property type="match status" value="1"/>
</dbReference>
<dbReference type="InterPro" id="IPR011335">
    <property type="entry name" value="Restrct_endonuc-II-like"/>
</dbReference>
<evidence type="ECO:0000259" key="16">
    <source>
        <dbReference type="PROSITE" id="PS51198"/>
    </source>
</evidence>
<evidence type="ECO:0000313" key="19">
    <source>
        <dbReference type="Proteomes" id="UP001168613"/>
    </source>
</evidence>
<evidence type="ECO:0000256" key="7">
    <source>
        <dbReference type="ARBA" id="ARBA00022840"/>
    </source>
</evidence>
<name>A0ABT8EMT4_9BURK</name>
<comment type="catalytic activity">
    <reaction evidence="11">
        <text>Couples ATP hydrolysis with the unwinding of duplex DNA by translocating in the 3'-5' direction.</text>
        <dbReference type="EC" id="5.6.2.4"/>
    </reaction>
</comment>
<gene>
    <name evidence="18" type="ORF">LMS43_15080</name>
</gene>
<dbReference type="RefSeq" id="WP_266123855.1">
    <property type="nucleotide sequence ID" value="NZ_JAJHNU010000005.1"/>
</dbReference>
<evidence type="ECO:0000256" key="3">
    <source>
        <dbReference type="ARBA" id="ARBA00022763"/>
    </source>
</evidence>
<dbReference type="InterPro" id="IPR000212">
    <property type="entry name" value="DNA_helicase_UvrD/REP"/>
</dbReference>
<dbReference type="SUPFAM" id="SSF52540">
    <property type="entry name" value="P-loop containing nucleoside triphosphate hydrolases"/>
    <property type="match status" value="1"/>
</dbReference>
<keyword evidence="4 15" id="KW-0378">Hydrolase</keyword>
<evidence type="ECO:0000259" key="17">
    <source>
        <dbReference type="PROSITE" id="PS51217"/>
    </source>
</evidence>
<evidence type="ECO:0000256" key="2">
    <source>
        <dbReference type="ARBA" id="ARBA00022741"/>
    </source>
</evidence>
<dbReference type="InterPro" id="IPR014016">
    <property type="entry name" value="UvrD-like_ATP-bd"/>
</dbReference>
<dbReference type="InterPro" id="IPR014017">
    <property type="entry name" value="DNA_helicase_UvrD-like_C"/>
</dbReference>
<comment type="catalytic activity">
    <reaction evidence="14">
        <text>ATP + H2O = ADP + phosphate + H(+)</text>
        <dbReference type="Rhea" id="RHEA:13065"/>
        <dbReference type="ChEBI" id="CHEBI:15377"/>
        <dbReference type="ChEBI" id="CHEBI:15378"/>
        <dbReference type="ChEBI" id="CHEBI:30616"/>
        <dbReference type="ChEBI" id="CHEBI:43474"/>
        <dbReference type="ChEBI" id="CHEBI:456216"/>
        <dbReference type="EC" id="5.6.2.4"/>
    </reaction>
</comment>
<dbReference type="PROSITE" id="PS51217">
    <property type="entry name" value="UVRD_HELICASE_CTER"/>
    <property type="match status" value="1"/>
</dbReference>
<keyword evidence="2 15" id="KW-0547">Nucleotide-binding</keyword>
<dbReference type="PANTHER" id="PTHR11070">
    <property type="entry name" value="UVRD / RECB / PCRA DNA HELICASE FAMILY MEMBER"/>
    <property type="match status" value="1"/>
</dbReference>
<dbReference type="EC" id="5.6.2.4" evidence="12"/>
<evidence type="ECO:0000313" key="18">
    <source>
        <dbReference type="EMBL" id="MDN4122616.1"/>
    </source>
</evidence>
<dbReference type="Pfam" id="PF13361">
    <property type="entry name" value="UvrD_C"/>
    <property type="match status" value="1"/>
</dbReference>
<keyword evidence="10" id="KW-0413">Isomerase</keyword>
<evidence type="ECO:0000256" key="14">
    <source>
        <dbReference type="ARBA" id="ARBA00048988"/>
    </source>
</evidence>
<protein>
    <recommendedName>
        <fullName evidence="12">DNA 3'-5' helicase</fullName>
        <ecNumber evidence="12">5.6.2.4</ecNumber>
    </recommendedName>
    <alternativeName>
        <fullName evidence="13">DNA 3'-5' helicase II</fullName>
    </alternativeName>
</protein>
<evidence type="ECO:0000256" key="15">
    <source>
        <dbReference type="PROSITE-ProRule" id="PRU00560"/>
    </source>
</evidence>
<dbReference type="EMBL" id="JAJHNU010000005">
    <property type="protein sequence ID" value="MDN4122616.1"/>
    <property type="molecule type" value="Genomic_DNA"/>
</dbReference>
<keyword evidence="19" id="KW-1185">Reference proteome</keyword>
<evidence type="ECO:0000256" key="9">
    <source>
        <dbReference type="ARBA" id="ARBA00023204"/>
    </source>
</evidence>
<evidence type="ECO:0000256" key="4">
    <source>
        <dbReference type="ARBA" id="ARBA00022801"/>
    </source>
</evidence>
<evidence type="ECO:0000256" key="6">
    <source>
        <dbReference type="ARBA" id="ARBA00022839"/>
    </source>
</evidence>
<dbReference type="InterPro" id="IPR038726">
    <property type="entry name" value="PDDEXK_AddAB-type"/>
</dbReference>
<dbReference type="Proteomes" id="UP001168613">
    <property type="component" value="Unassembled WGS sequence"/>
</dbReference>
<feature type="domain" description="UvrD-like helicase C-terminal" evidence="17">
    <location>
        <begin position="487"/>
        <end position="766"/>
    </location>
</feature>
<dbReference type="Pfam" id="PF00580">
    <property type="entry name" value="UvrD-helicase"/>
    <property type="match status" value="1"/>
</dbReference>
<feature type="domain" description="UvrD-like helicase ATP-binding" evidence="16">
    <location>
        <begin position="3"/>
        <end position="475"/>
    </location>
</feature>
<dbReference type="Pfam" id="PF12705">
    <property type="entry name" value="PDDEXK_1"/>
    <property type="match status" value="1"/>
</dbReference>
<evidence type="ECO:0000256" key="8">
    <source>
        <dbReference type="ARBA" id="ARBA00023125"/>
    </source>
</evidence>
<dbReference type="SUPFAM" id="SSF52980">
    <property type="entry name" value="Restriction endonuclease-like"/>
    <property type="match status" value="1"/>
</dbReference>
<proteinExistence type="predicted"/>